<dbReference type="FunFam" id="2.40.10.10:FF:000038">
    <property type="entry name" value="Serine protease"/>
    <property type="match status" value="1"/>
</dbReference>
<proteinExistence type="predicted"/>
<dbReference type="PROSITE" id="PS50240">
    <property type="entry name" value="TRYPSIN_DOM"/>
    <property type="match status" value="1"/>
</dbReference>
<dbReference type="SMART" id="SM00020">
    <property type="entry name" value="Tryp_SPc"/>
    <property type="match status" value="1"/>
</dbReference>
<dbReference type="Pfam" id="PF00089">
    <property type="entry name" value="Trypsin"/>
    <property type="match status" value="1"/>
</dbReference>
<keyword evidence="4" id="KW-0732">Signal</keyword>
<dbReference type="InterPro" id="IPR018114">
    <property type="entry name" value="TRYPSIN_HIS"/>
</dbReference>
<feature type="signal peptide" evidence="4">
    <location>
        <begin position="1"/>
        <end position="24"/>
    </location>
</feature>
<keyword evidence="2" id="KW-0964">Secreted</keyword>
<dbReference type="GO" id="GO:0005576">
    <property type="term" value="C:extracellular region"/>
    <property type="evidence" value="ECO:0007669"/>
    <property type="project" value="UniProtKB-SubCell"/>
</dbReference>
<dbReference type="PROSITE" id="PS00134">
    <property type="entry name" value="TRYPSIN_HIS"/>
    <property type="match status" value="1"/>
</dbReference>
<evidence type="ECO:0000256" key="4">
    <source>
        <dbReference type="SAM" id="SignalP"/>
    </source>
</evidence>
<evidence type="ECO:0000256" key="2">
    <source>
        <dbReference type="ARBA" id="ARBA00022525"/>
    </source>
</evidence>
<dbReference type="InterPro" id="IPR001254">
    <property type="entry name" value="Trypsin_dom"/>
</dbReference>
<evidence type="ECO:0000256" key="1">
    <source>
        <dbReference type="ARBA" id="ARBA00004613"/>
    </source>
</evidence>
<feature type="chain" id="PRO_5035325136" evidence="4">
    <location>
        <begin position="25"/>
        <end position="269"/>
    </location>
</feature>
<reference evidence="6" key="1">
    <citation type="journal article" date="2021" name="Sci. Adv.">
        <title>The American lobster genome reveals insights on longevity, neural, and immune adaptations.</title>
        <authorList>
            <person name="Polinski J.M."/>
            <person name="Zimin A.V."/>
            <person name="Clark K.F."/>
            <person name="Kohn A.B."/>
            <person name="Sadowski N."/>
            <person name="Timp W."/>
            <person name="Ptitsyn A."/>
            <person name="Khanna P."/>
            <person name="Romanova D.Y."/>
            <person name="Williams P."/>
            <person name="Greenwood S.J."/>
            <person name="Moroz L.L."/>
            <person name="Walt D.R."/>
            <person name="Bodnar A.G."/>
        </authorList>
    </citation>
    <scope>NUCLEOTIDE SEQUENCE</scope>
    <source>
        <strain evidence="6">GMGI-L3</strain>
    </source>
</reference>
<dbReference type="InterPro" id="IPR009003">
    <property type="entry name" value="Peptidase_S1_PA"/>
</dbReference>
<dbReference type="PRINTS" id="PR00722">
    <property type="entry name" value="CHYMOTRYPSIN"/>
</dbReference>
<dbReference type="GO" id="GO:0006508">
    <property type="term" value="P:proteolysis"/>
    <property type="evidence" value="ECO:0007669"/>
    <property type="project" value="InterPro"/>
</dbReference>
<accession>A0A8J5JIM3</accession>
<dbReference type="EMBL" id="JAHLQT010043233">
    <property type="protein sequence ID" value="KAG7155023.1"/>
    <property type="molecule type" value="Genomic_DNA"/>
</dbReference>
<evidence type="ECO:0000259" key="5">
    <source>
        <dbReference type="PROSITE" id="PS50240"/>
    </source>
</evidence>
<evidence type="ECO:0000313" key="6">
    <source>
        <dbReference type="EMBL" id="KAG7155023.1"/>
    </source>
</evidence>
<organism evidence="6 7">
    <name type="scientific">Homarus americanus</name>
    <name type="common">American lobster</name>
    <dbReference type="NCBI Taxonomy" id="6706"/>
    <lineage>
        <taxon>Eukaryota</taxon>
        <taxon>Metazoa</taxon>
        <taxon>Ecdysozoa</taxon>
        <taxon>Arthropoda</taxon>
        <taxon>Crustacea</taxon>
        <taxon>Multicrustacea</taxon>
        <taxon>Malacostraca</taxon>
        <taxon>Eumalacostraca</taxon>
        <taxon>Eucarida</taxon>
        <taxon>Decapoda</taxon>
        <taxon>Pleocyemata</taxon>
        <taxon>Astacidea</taxon>
        <taxon>Nephropoidea</taxon>
        <taxon>Nephropidae</taxon>
        <taxon>Homarus</taxon>
    </lineage>
</organism>
<name>A0A8J5JIM3_HOMAM</name>
<evidence type="ECO:0000256" key="3">
    <source>
        <dbReference type="ARBA" id="ARBA00023157"/>
    </source>
</evidence>
<keyword evidence="3" id="KW-1015">Disulfide bond</keyword>
<evidence type="ECO:0000313" key="7">
    <source>
        <dbReference type="Proteomes" id="UP000747542"/>
    </source>
</evidence>
<dbReference type="Gene3D" id="2.40.10.10">
    <property type="entry name" value="Trypsin-like serine proteases"/>
    <property type="match status" value="2"/>
</dbReference>
<dbReference type="AlphaFoldDB" id="A0A8J5JIM3"/>
<comment type="caution">
    <text evidence="6">The sequence shown here is derived from an EMBL/GenBank/DDBJ whole genome shotgun (WGS) entry which is preliminary data.</text>
</comment>
<gene>
    <name evidence="6" type="primary">Tryp1-L8</name>
    <name evidence="6" type="ORF">Hamer_G015623</name>
</gene>
<comment type="subcellular location">
    <subcellularLocation>
        <location evidence="1">Secreted</location>
    </subcellularLocation>
</comment>
<dbReference type="CDD" id="cd00190">
    <property type="entry name" value="Tryp_SPc"/>
    <property type="match status" value="1"/>
</dbReference>
<dbReference type="Proteomes" id="UP000747542">
    <property type="component" value="Unassembled WGS sequence"/>
</dbReference>
<dbReference type="GO" id="GO:0004252">
    <property type="term" value="F:serine-type endopeptidase activity"/>
    <property type="evidence" value="ECO:0007669"/>
    <property type="project" value="InterPro"/>
</dbReference>
<dbReference type="InterPro" id="IPR001314">
    <property type="entry name" value="Peptidase_S1A"/>
</dbReference>
<feature type="domain" description="Peptidase S1" evidence="5">
    <location>
        <begin position="36"/>
        <end position="269"/>
    </location>
</feature>
<protein>
    <submittedName>
        <fullName evidence="6">Trypsin-1-like 8</fullName>
    </submittedName>
</protein>
<keyword evidence="7" id="KW-1185">Reference proteome</keyword>
<dbReference type="SUPFAM" id="SSF50494">
    <property type="entry name" value="Trypsin-like serine proteases"/>
    <property type="match status" value="1"/>
</dbReference>
<dbReference type="PANTHER" id="PTHR24252">
    <property type="entry name" value="ACROSIN-RELATED"/>
    <property type="match status" value="1"/>
</dbReference>
<dbReference type="InterPro" id="IPR043504">
    <property type="entry name" value="Peptidase_S1_PA_chymotrypsin"/>
</dbReference>
<dbReference type="PANTHER" id="PTHR24252:SF7">
    <property type="entry name" value="HYALIN"/>
    <property type="match status" value="1"/>
</dbReference>
<sequence>MNTPLVVVLMPVLGYATTGGRTSATPDSTTWGPIKIVGGESVSPGELPYMVSIQDTRWGSAEHFCGGSVYDYTTIISAAHCFSMIDLELVQVVAGEHDCSKDEGFEQVSTIKKIILHPDFNDQTYMNDIAIIKLMKPLHYTDHVQPLRLPPSGVKVEGECLVSGWGALEENGQHVNTPKKLEVPIWSREDCSNSYNDYVIYESMMCAGYEEGGKDACHRDSGGPLACESDETTYLGGVVSWGYGCARPFRPSIYTDLTFFEDWLMQHTS</sequence>